<evidence type="ECO:0000313" key="1">
    <source>
        <dbReference type="EMBL" id="SHG91699.1"/>
    </source>
</evidence>
<protein>
    <recommendedName>
        <fullName evidence="3">Phage tail sheath protein</fullName>
    </recommendedName>
</protein>
<accession>A0A1M5NR93</accession>
<sequence>MSNTFLDGQQNLSALTVPGVYGDIVLPTGMILGTATNIEGLVGVGSWGPLNARIPMSTPADAALNVGPPVIRPYDISTYIAAASQVGGAIGFYGIRVSDGTDTAATATIQSAITITGKYTGILGNGIQFSIQNGSLANSFMGVVAFPGYPPEQFNNILGPTPASAAYTFSANPAANDVITIAGTAVTFVNATPTGNEVLIGTTLAFTLSNLLAMLLTSTDTGLSKCNYALAGSVLKVIASQTADGGVNAGTAGNSLTVAKTSTAITVSGATLSGGTGTWQTFWTNLANAINNGTPYHGPSAYVIATAETSTVAPTLSTTVQLSGGTDGAANVTDATLMGEDVSPRTGMYALRNSLCDCFTLCDLSTEADYAAIVSFGLSETMLPIFATTSGDTVADALSIRVNAGIDSPWFWLIVGDYPTFYDSYNGVSRLINPSAFGIGIVGNLSPQQSPLNKPLQGVSATQTSTLGQTYSDTELSQINTGGIDVILPASQSPGGNYYSFATGRNASSNTAANGVEYTRMTNFLIRAAQSKAAGSFIGQLQSIQPTDETRANAKSLFDGFSAQLASASVGLGINGQGMIDTPWLVQCDANNNPANLQALGYLFLYWQVRYLNVIRYFVVKFQGGGNVTVTVQSTPPSPSQFTSAANTSTTQS</sequence>
<dbReference type="EMBL" id="LT670817">
    <property type="protein sequence ID" value="SHG91699.1"/>
    <property type="molecule type" value="Genomic_DNA"/>
</dbReference>
<dbReference type="RefSeq" id="WP_079602020.1">
    <property type="nucleotide sequence ID" value="NZ_LT670817.1"/>
</dbReference>
<organism evidence="1 2">
    <name type="scientific">Bradyrhizobium erythrophlei</name>
    <dbReference type="NCBI Taxonomy" id="1437360"/>
    <lineage>
        <taxon>Bacteria</taxon>
        <taxon>Pseudomonadati</taxon>
        <taxon>Pseudomonadota</taxon>
        <taxon>Alphaproteobacteria</taxon>
        <taxon>Hyphomicrobiales</taxon>
        <taxon>Nitrobacteraceae</taxon>
        <taxon>Bradyrhizobium</taxon>
    </lineage>
</organism>
<proteinExistence type="predicted"/>
<name>A0A1M5NR93_9BRAD</name>
<dbReference type="AlphaFoldDB" id="A0A1M5NR93"/>
<reference evidence="1 2" key="1">
    <citation type="submission" date="2016-11" db="EMBL/GenBank/DDBJ databases">
        <authorList>
            <person name="Jaros S."/>
            <person name="Januszkiewicz K."/>
            <person name="Wedrychowicz H."/>
        </authorList>
    </citation>
    <scope>NUCLEOTIDE SEQUENCE [LARGE SCALE GENOMIC DNA]</scope>
    <source>
        <strain evidence="1 2">GAS138</strain>
    </source>
</reference>
<evidence type="ECO:0000313" key="2">
    <source>
        <dbReference type="Proteomes" id="UP000189796"/>
    </source>
</evidence>
<evidence type="ECO:0008006" key="3">
    <source>
        <dbReference type="Google" id="ProtNLM"/>
    </source>
</evidence>
<dbReference type="Proteomes" id="UP000189796">
    <property type="component" value="Chromosome I"/>
</dbReference>
<dbReference type="OrthoDB" id="8146758at2"/>
<gene>
    <name evidence="1" type="ORF">SAMN05443248_3078</name>
</gene>